<protein>
    <submittedName>
        <fullName evidence="2">Aldolase</fullName>
    </submittedName>
</protein>
<keyword evidence="1" id="KW-0456">Lyase</keyword>
<proteinExistence type="predicted"/>
<dbReference type="SUPFAM" id="SSF51569">
    <property type="entry name" value="Aldolase"/>
    <property type="match status" value="1"/>
</dbReference>
<sequence>MCKCSPGNRGHFKEHQVPAGIYANSLSFLNADGSIDVSLTESHALSLVKNGISGIFVGGNEAEIGRLEATQTGLLLEHLRILRGILKKEDYDKYPLIAVICTRDVQSAETLCKGAEVAGASHVLVLPPLGATDQSEVDSFFEDFMGSDTVDITVMICDSFAGPGISLRILKDLATKDPVVGCCFPLGDSEKITQMKEDVCPSQFRFVVDTPSVYLSTLELVAGTKGPGLAGALANIAPKVHRRLWASFEEGNLREAQGIQVMLAEAERQGKQHKLGLAELIRRIVKFGSSVVPDLPVAVVALMNAEYSLP</sequence>
<dbReference type="GO" id="GO:0008840">
    <property type="term" value="F:4-hydroxy-tetrahydrodipicolinate synthase activity"/>
    <property type="evidence" value="ECO:0007669"/>
    <property type="project" value="TreeGrafter"/>
</dbReference>
<dbReference type="AlphaFoldDB" id="A0A5C3MN04"/>
<dbReference type="InterPro" id="IPR002220">
    <property type="entry name" value="DapA-like"/>
</dbReference>
<dbReference type="EMBL" id="ML213532">
    <property type="protein sequence ID" value="TFK46153.1"/>
    <property type="molecule type" value="Genomic_DNA"/>
</dbReference>
<dbReference type="Gene3D" id="3.20.20.70">
    <property type="entry name" value="Aldolase class I"/>
    <property type="match status" value="1"/>
</dbReference>
<dbReference type="Proteomes" id="UP000305948">
    <property type="component" value="Unassembled WGS sequence"/>
</dbReference>
<dbReference type="SMART" id="SM01130">
    <property type="entry name" value="DHDPS"/>
    <property type="match status" value="1"/>
</dbReference>
<dbReference type="Pfam" id="PF00701">
    <property type="entry name" value="DHDPS"/>
    <property type="match status" value="1"/>
</dbReference>
<dbReference type="PANTHER" id="PTHR12128">
    <property type="entry name" value="DIHYDRODIPICOLINATE SYNTHASE"/>
    <property type="match status" value="1"/>
</dbReference>
<accession>A0A5C3MN04</accession>
<name>A0A5C3MN04_9AGAM</name>
<dbReference type="OrthoDB" id="191315at2759"/>
<dbReference type="CDD" id="cd00408">
    <property type="entry name" value="DHDPS-like"/>
    <property type="match status" value="1"/>
</dbReference>
<evidence type="ECO:0000256" key="1">
    <source>
        <dbReference type="ARBA" id="ARBA00023239"/>
    </source>
</evidence>
<gene>
    <name evidence="2" type="ORF">OE88DRAFT_1037770</name>
</gene>
<keyword evidence="3" id="KW-1185">Reference proteome</keyword>
<dbReference type="STRING" id="5364.A0A5C3MN04"/>
<dbReference type="InterPro" id="IPR013785">
    <property type="entry name" value="Aldolase_TIM"/>
</dbReference>
<reference evidence="2 3" key="1">
    <citation type="journal article" date="2019" name="Nat. Ecol. Evol.">
        <title>Megaphylogeny resolves global patterns of mushroom evolution.</title>
        <authorList>
            <person name="Varga T."/>
            <person name="Krizsan K."/>
            <person name="Foldi C."/>
            <person name="Dima B."/>
            <person name="Sanchez-Garcia M."/>
            <person name="Sanchez-Ramirez S."/>
            <person name="Szollosi G.J."/>
            <person name="Szarkandi J.G."/>
            <person name="Papp V."/>
            <person name="Albert L."/>
            <person name="Andreopoulos W."/>
            <person name="Angelini C."/>
            <person name="Antonin V."/>
            <person name="Barry K.W."/>
            <person name="Bougher N.L."/>
            <person name="Buchanan P."/>
            <person name="Buyck B."/>
            <person name="Bense V."/>
            <person name="Catcheside P."/>
            <person name="Chovatia M."/>
            <person name="Cooper J."/>
            <person name="Damon W."/>
            <person name="Desjardin D."/>
            <person name="Finy P."/>
            <person name="Geml J."/>
            <person name="Haridas S."/>
            <person name="Hughes K."/>
            <person name="Justo A."/>
            <person name="Karasinski D."/>
            <person name="Kautmanova I."/>
            <person name="Kiss B."/>
            <person name="Kocsube S."/>
            <person name="Kotiranta H."/>
            <person name="LaButti K.M."/>
            <person name="Lechner B.E."/>
            <person name="Liimatainen K."/>
            <person name="Lipzen A."/>
            <person name="Lukacs Z."/>
            <person name="Mihaltcheva S."/>
            <person name="Morgado L.N."/>
            <person name="Niskanen T."/>
            <person name="Noordeloos M.E."/>
            <person name="Ohm R.A."/>
            <person name="Ortiz-Santana B."/>
            <person name="Ovrebo C."/>
            <person name="Racz N."/>
            <person name="Riley R."/>
            <person name="Savchenko A."/>
            <person name="Shiryaev A."/>
            <person name="Soop K."/>
            <person name="Spirin V."/>
            <person name="Szebenyi C."/>
            <person name="Tomsovsky M."/>
            <person name="Tulloss R.E."/>
            <person name="Uehling J."/>
            <person name="Grigoriev I.V."/>
            <person name="Vagvolgyi C."/>
            <person name="Papp T."/>
            <person name="Martin F.M."/>
            <person name="Miettinen O."/>
            <person name="Hibbett D.S."/>
            <person name="Nagy L.G."/>
        </authorList>
    </citation>
    <scope>NUCLEOTIDE SEQUENCE [LARGE SCALE GENOMIC DNA]</scope>
    <source>
        <strain evidence="2 3">OMC1185</strain>
    </source>
</reference>
<evidence type="ECO:0000313" key="3">
    <source>
        <dbReference type="Proteomes" id="UP000305948"/>
    </source>
</evidence>
<evidence type="ECO:0000313" key="2">
    <source>
        <dbReference type="EMBL" id="TFK46153.1"/>
    </source>
</evidence>
<dbReference type="PANTHER" id="PTHR12128:SF66">
    <property type="entry name" value="4-HYDROXY-2-OXOGLUTARATE ALDOLASE, MITOCHONDRIAL"/>
    <property type="match status" value="1"/>
</dbReference>
<organism evidence="2 3">
    <name type="scientific">Heliocybe sulcata</name>
    <dbReference type="NCBI Taxonomy" id="5364"/>
    <lineage>
        <taxon>Eukaryota</taxon>
        <taxon>Fungi</taxon>
        <taxon>Dikarya</taxon>
        <taxon>Basidiomycota</taxon>
        <taxon>Agaricomycotina</taxon>
        <taxon>Agaricomycetes</taxon>
        <taxon>Gloeophyllales</taxon>
        <taxon>Gloeophyllaceae</taxon>
        <taxon>Heliocybe</taxon>
    </lineage>
</organism>